<comment type="caution">
    <text evidence="4">The sequence shown here is derived from an EMBL/GenBank/DDBJ whole genome shotgun (WGS) entry which is preliminary data.</text>
</comment>
<organism evidence="4 5">
    <name type="scientific">Adineta ricciae</name>
    <name type="common">Rotifer</name>
    <dbReference type="NCBI Taxonomy" id="249248"/>
    <lineage>
        <taxon>Eukaryota</taxon>
        <taxon>Metazoa</taxon>
        <taxon>Spiralia</taxon>
        <taxon>Gnathifera</taxon>
        <taxon>Rotifera</taxon>
        <taxon>Eurotatoria</taxon>
        <taxon>Bdelloidea</taxon>
        <taxon>Adinetida</taxon>
        <taxon>Adinetidae</taxon>
        <taxon>Adineta</taxon>
    </lineage>
</organism>
<feature type="region of interest" description="Disordered" evidence="2">
    <location>
        <begin position="879"/>
        <end position="945"/>
    </location>
</feature>
<feature type="region of interest" description="Disordered" evidence="2">
    <location>
        <begin position="735"/>
        <end position="767"/>
    </location>
</feature>
<accession>A0A814EEW8</accession>
<dbReference type="SMART" id="SM00228">
    <property type="entry name" value="PDZ"/>
    <property type="match status" value="9"/>
</dbReference>
<dbReference type="GO" id="GO:0043495">
    <property type="term" value="F:protein-membrane adaptor activity"/>
    <property type="evidence" value="ECO:0007669"/>
    <property type="project" value="TreeGrafter"/>
</dbReference>
<dbReference type="CDD" id="cd00136">
    <property type="entry name" value="PDZ_canonical"/>
    <property type="match status" value="1"/>
</dbReference>
<feature type="compositionally biased region" description="Basic and acidic residues" evidence="2">
    <location>
        <begin position="606"/>
        <end position="619"/>
    </location>
</feature>
<dbReference type="PROSITE" id="PS50106">
    <property type="entry name" value="PDZ"/>
    <property type="match status" value="8"/>
</dbReference>
<feature type="compositionally biased region" description="Polar residues" evidence="2">
    <location>
        <begin position="441"/>
        <end position="450"/>
    </location>
</feature>
<dbReference type="InterPro" id="IPR051067">
    <property type="entry name" value="NHER"/>
</dbReference>
<feature type="compositionally biased region" description="Polar residues" evidence="2">
    <location>
        <begin position="253"/>
        <end position="282"/>
    </location>
</feature>
<protein>
    <recommendedName>
        <fullName evidence="3">PDZ domain-containing protein</fullName>
    </recommendedName>
</protein>
<feature type="domain" description="PDZ" evidence="3">
    <location>
        <begin position="322"/>
        <end position="408"/>
    </location>
</feature>
<feature type="region of interest" description="Disordered" evidence="2">
    <location>
        <begin position="429"/>
        <end position="450"/>
    </location>
</feature>
<feature type="compositionally biased region" description="Low complexity" evidence="2">
    <location>
        <begin position="926"/>
        <end position="937"/>
    </location>
</feature>
<reference evidence="4" key="1">
    <citation type="submission" date="2021-02" db="EMBL/GenBank/DDBJ databases">
        <authorList>
            <person name="Nowell W R."/>
        </authorList>
    </citation>
    <scope>NUCLEOTIDE SEQUENCE</scope>
</reference>
<dbReference type="Gene3D" id="2.30.42.10">
    <property type="match status" value="9"/>
</dbReference>
<feature type="compositionally biased region" description="Low complexity" evidence="2">
    <location>
        <begin position="892"/>
        <end position="903"/>
    </location>
</feature>
<dbReference type="Proteomes" id="UP000663852">
    <property type="component" value="Unassembled WGS sequence"/>
</dbReference>
<evidence type="ECO:0000259" key="3">
    <source>
        <dbReference type="PROSITE" id="PS50106"/>
    </source>
</evidence>
<feature type="region of interest" description="Disordered" evidence="2">
    <location>
        <begin position="235"/>
        <end position="310"/>
    </location>
</feature>
<dbReference type="InterPro" id="IPR001478">
    <property type="entry name" value="PDZ"/>
</dbReference>
<dbReference type="GO" id="GO:0072659">
    <property type="term" value="P:protein localization to plasma membrane"/>
    <property type="evidence" value="ECO:0007669"/>
    <property type="project" value="TreeGrafter"/>
</dbReference>
<dbReference type="GO" id="GO:0016324">
    <property type="term" value="C:apical plasma membrane"/>
    <property type="evidence" value="ECO:0007669"/>
    <property type="project" value="TreeGrafter"/>
</dbReference>
<proteinExistence type="predicted"/>
<sequence>MSNLSDADLIRNANIRLCALRVWPNFNGLGFNLEASPRPPHVIRLVESNSPAAASGLKILDVILAVNQEDVADADYSRVRNAIAAARDANAPIELLVVEQRFYQEIKKRNLDIDPNNATRINTPSTMPFEYANFPPHQPRTCNIRLSKAETTFGFEVVNGENDVGAYIQEVFPNTPASRTSLRKSDRIIEIDDKFVDKDVSKSILEKLGKARNKGAVKLYVMDTNTYKHYVQNKMTLSSKGKRKSQSAERATDNQYYSRDQDSPSINSGVSQPAASNASTLREGSRAKTPSVPDLSRPNRTQAPSTILPMPATPLAREDIRLCTINRADATDTFGIELNYHRREQFHSLNLISGRDSGPSNAELAGIKTDDRLIEINGLNIQNFDHEQVTQRIRGVRYPEPLEVLVADVPTYDYYKQQQKLIHRSLPNVKIMPPNRPARSISPSLSRHSIDTRPSTTIIREQLTTQPTPPVLNTFGQRPPPSVLGDLTNSTPIAPPIAQPSTSMQPRHVPIRKDSHSANGVGFNFRTVEHDPPTGTPFSHIVTSVDSSNSIGSQGLRVNDYILSINDENVEYLDHHQLEDKLRRINNSETIRLLVTDGNVYRAYKESAKNTRTKPDFVEQTKPPSTSTSSPQKPRQCYLQRDPSFEGYGFRVRSNQQGDTTPHQIVSVEQYSPADTQGLRVGDYILRVNNQNVEHMNAQEFNQLMQNLVRSDAGRDGTLLLEVMDTATYRSLNPLPPADPYLSDRRTPSRPTFDSYPPPTITDEPYPPMRQCFVRPWPNYRHLGFNIVPTPNGTGGGYQVQQLRLDSPAAHTKIRNGDHLIQVNNINVETTDYQHVRQLVEESYLRDGEVCLLVIDDPGYQWYKRNHYRIDPLSQRANVSRHVTPEHQAVYTSTDSSVVSPPTRFTPEPMSDQKEILFPPTPYQPPTTTSRPPSTGPAAIRPSPYTNGYVSPVRDPYHRSTVAPSVTSSLNRPRIPLSRAAVDVVDGKSMLRFCRLNTEPGQTFGFELAQEDNKHIIRNIKPESPAARAGLHNEDRLIEVNDENVTHRAHREVTALIKNASNNGLVRLLISPSNIKPLNKPSSRASAKTKSLPSLNDERMYYDGNNADQYTSSWSPYDGSFATQPQQPAMVKYMSTPRLDNVGLTSPGYPDRPYSAHGFDTYQRQQNRPALITSQPYLPTDPWPRKCVLVRDPSFHGCGFRMIEKDNYDTPIVVEVRQNSPAKRSGLTEGDQIIYIETRNVQAIRSFDEMTLLIQRTFEETGQVTLVTLTGPGYQVLKRKGGYLQPDPFDYQLPFVRELAPRLCRIVLYNHEQDFGFTLQRGNPIHIKDVHPGSPAYEFGLRANDKILEINSRDTTYLSSDQIIEMIEASKRRRQLEILVIDPAGYEFSLKHAIPLNSLLPFVQSGQRRAQSVLIFSASSRRGQQEAVYL</sequence>
<dbReference type="SUPFAM" id="SSF50156">
    <property type="entry name" value="PDZ domain-like"/>
    <property type="match status" value="9"/>
</dbReference>
<feature type="region of interest" description="Disordered" evidence="2">
    <location>
        <begin position="606"/>
        <end position="636"/>
    </location>
</feature>
<dbReference type="OrthoDB" id="10009200at2759"/>
<feature type="domain" description="PDZ" evidence="3">
    <location>
        <begin position="783"/>
        <end position="843"/>
    </location>
</feature>
<dbReference type="PANTHER" id="PTHR14191">
    <property type="entry name" value="PDZ DOMAIN CONTAINING PROTEIN"/>
    <property type="match status" value="1"/>
</dbReference>
<keyword evidence="1" id="KW-0677">Repeat</keyword>
<feature type="domain" description="PDZ" evidence="3">
    <location>
        <begin position="19"/>
        <end position="101"/>
    </location>
</feature>
<dbReference type="InterPro" id="IPR036034">
    <property type="entry name" value="PDZ_sf"/>
</dbReference>
<feature type="domain" description="PDZ" evidence="3">
    <location>
        <begin position="1305"/>
        <end position="1382"/>
    </location>
</feature>
<evidence type="ECO:0000256" key="2">
    <source>
        <dbReference type="SAM" id="MobiDB-lite"/>
    </source>
</evidence>
<evidence type="ECO:0000256" key="1">
    <source>
        <dbReference type="ARBA" id="ARBA00022737"/>
    </source>
</evidence>
<feature type="domain" description="PDZ" evidence="3">
    <location>
        <begin position="508"/>
        <end position="597"/>
    </location>
</feature>
<evidence type="ECO:0000313" key="4">
    <source>
        <dbReference type="EMBL" id="CAF0965461.1"/>
    </source>
</evidence>
<dbReference type="Pfam" id="PF00595">
    <property type="entry name" value="PDZ"/>
    <property type="match status" value="6"/>
</dbReference>
<dbReference type="GO" id="GO:0005102">
    <property type="term" value="F:signaling receptor binding"/>
    <property type="evidence" value="ECO:0007669"/>
    <property type="project" value="TreeGrafter"/>
</dbReference>
<dbReference type="EMBL" id="CAJNOJ010000051">
    <property type="protein sequence ID" value="CAF0965461.1"/>
    <property type="molecule type" value="Genomic_DNA"/>
</dbReference>
<name>A0A814EEW8_ADIRI</name>
<dbReference type="PANTHER" id="PTHR14191:SF27">
    <property type="entry name" value="MICROTUBULE ASSOCIATED SERINE_THREONINE KINASE FAMILY MEMBER 4"/>
    <property type="match status" value="1"/>
</dbReference>
<feature type="compositionally biased region" description="Low complexity" evidence="2">
    <location>
        <begin position="620"/>
        <end position="634"/>
    </location>
</feature>
<feature type="domain" description="PDZ" evidence="3">
    <location>
        <begin position="993"/>
        <end position="1072"/>
    </location>
</feature>
<gene>
    <name evidence="4" type="ORF">EDS130_LOCUS13098</name>
</gene>
<feature type="domain" description="PDZ" evidence="3">
    <location>
        <begin position="143"/>
        <end position="194"/>
    </location>
</feature>
<feature type="domain" description="PDZ" evidence="3">
    <location>
        <begin position="636"/>
        <end position="707"/>
    </location>
</feature>
<evidence type="ECO:0000313" key="5">
    <source>
        <dbReference type="Proteomes" id="UP000663852"/>
    </source>
</evidence>
<dbReference type="CDD" id="cd06768">
    <property type="entry name" value="PDZ_NHERF-like"/>
    <property type="match status" value="1"/>
</dbReference>
<feature type="compositionally biased region" description="Pro residues" evidence="2">
    <location>
        <begin position="756"/>
        <end position="767"/>
    </location>
</feature>